<organism evidence="5">
    <name type="scientific">mine drainage metagenome</name>
    <dbReference type="NCBI Taxonomy" id="410659"/>
    <lineage>
        <taxon>unclassified sequences</taxon>
        <taxon>metagenomes</taxon>
        <taxon>ecological metagenomes</taxon>
    </lineage>
</organism>
<accession>T1CAE9</accession>
<reference evidence="5" key="2">
    <citation type="journal article" date="2014" name="ISME J.">
        <title>Microbial stratification in low pH oxic and suboxic macroscopic growths along an acid mine drainage.</title>
        <authorList>
            <person name="Mendez-Garcia C."/>
            <person name="Mesa V."/>
            <person name="Sprenger R.R."/>
            <person name="Richter M."/>
            <person name="Diez M.S."/>
            <person name="Solano J."/>
            <person name="Bargiela R."/>
            <person name="Golyshina O.V."/>
            <person name="Manteca A."/>
            <person name="Ramos J.L."/>
            <person name="Gallego J.R."/>
            <person name="Llorente I."/>
            <person name="Martins Dos Santos V.A."/>
            <person name="Jensen O.N."/>
            <person name="Pelaez A.I."/>
            <person name="Sanchez J."/>
            <person name="Ferrer M."/>
        </authorList>
    </citation>
    <scope>NUCLEOTIDE SEQUENCE</scope>
</reference>
<keyword evidence="2" id="KW-0378">Hydrolase</keyword>
<dbReference type="AlphaFoldDB" id="T1CAE9"/>
<keyword evidence="2" id="KW-0326">Glycosidase</keyword>
<dbReference type="InterPro" id="IPR013780">
    <property type="entry name" value="Glyco_hydro_b"/>
</dbReference>
<dbReference type="Gene3D" id="2.60.40.1180">
    <property type="entry name" value="Golgi alpha-mannosidase II"/>
    <property type="match status" value="1"/>
</dbReference>
<evidence type="ECO:0000256" key="2">
    <source>
        <dbReference type="ARBA" id="ARBA00023295"/>
    </source>
</evidence>
<comment type="similarity">
    <text evidence="1">Belongs to the glycosyl hydrolase 13 family.</text>
</comment>
<dbReference type="PANTHER" id="PTHR10357">
    <property type="entry name" value="ALPHA-AMYLASE FAMILY MEMBER"/>
    <property type="match status" value="1"/>
</dbReference>
<dbReference type="GO" id="GO:0004556">
    <property type="term" value="F:alpha-amylase activity"/>
    <property type="evidence" value="ECO:0007669"/>
    <property type="project" value="TreeGrafter"/>
</dbReference>
<evidence type="ECO:0000256" key="1">
    <source>
        <dbReference type="ARBA" id="ARBA00008061"/>
    </source>
</evidence>
<dbReference type="GO" id="GO:0009313">
    <property type="term" value="P:oligosaccharide catabolic process"/>
    <property type="evidence" value="ECO:0007669"/>
    <property type="project" value="TreeGrafter"/>
</dbReference>
<dbReference type="SUPFAM" id="SSF51445">
    <property type="entry name" value="(Trans)glycosidases"/>
    <property type="match status" value="1"/>
</dbReference>
<dbReference type="PANTHER" id="PTHR10357:SF179">
    <property type="entry name" value="NEUTRAL AND BASIC AMINO ACID TRANSPORT PROTEIN RBAT"/>
    <property type="match status" value="1"/>
</dbReference>
<evidence type="ECO:0000259" key="4">
    <source>
        <dbReference type="Pfam" id="PF23915"/>
    </source>
</evidence>
<dbReference type="InterPro" id="IPR017853">
    <property type="entry name" value="GH"/>
</dbReference>
<evidence type="ECO:0000313" key="5">
    <source>
        <dbReference type="EMBL" id="EQD63480.1"/>
    </source>
</evidence>
<name>T1CAE9_9ZZZZ</name>
<dbReference type="InterPro" id="IPR006047">
    <property type="entry name" value="GH13_cat_dom"/>
</dbReference>
<dbReference type="Pfam" id="PF23915">
    <property type="entry name" value="SusG_C"/>
    <property type="match status" value="1"/>
</dbReference>
<comment type="caution">
    <text evidence="5">The sequence shown here is derived from an EMBL/GenBank/DDBJ whole genome shotgun (WGS) entry which is preliminary data.</text>
</comment>
<evidence type="ECO:0000259" key="3">
    <source>
        <dbReference type="Pfam" id="PF00128"/>
    </source>
</evidence>
<dbReference type="Pfam" id="PF00128">
    <property type="entry name" value="Alpha-amylase"/>
    <property type="match status" value="1"/>
</dbReference>
<feature type="domain" description="Glycosyl hydrolase family 13 catalytic" evidence="3">
    <location>
        <begin position="1"/>
        <end position="90"/>
    </location>
</feature>
<feature type="domain" description="Alpha-amylase SusG-like C-terminal" evidence="4">
    <location>
        <begin position="106"/>
        <end position="167"/>
    </location>
</feature>
<sequence length="182" mass="20080">MAAALLLTLPGNPYVYYGEEIGMRGTKPDPQDREPMRWDISRTAPGETTWEVSPVPMREDVSVQAEQDNPHSLLNRYRELIHWRMDIAPLRDGVAGEYATGNPALAAWRLTDREGSVLVVHNLSGQPQHLRLRSVGGLHYATLLRSTSAQAIIDGSVLKLPAYSSAVLDGTPVTADTHSRRT</sequence>
<dbReference type="EMBL" id="AUZX01006491">
    <property type="protein sequence ID" value="EQD63480.1"/>
    <property type="molecule type" value="Genomic_DNA"/>
</dbReference>
<dbReference type="InterPro" id="IPR056300">
    <property type="entry name" value="SusG-like_C"/>
</dbReference>
<feature type="non-terminal residue" evidence="5">
    <location>
        <position position="182"/>
    </location>
</feature>
<dbReference type="Gene3D" id="3.20.20.80">
    <property type="entry name" value="Glycosidases"/>
    <property type="match status" value="1"/>
</dbReference>
<gene>
    <name evidence="5" type="ORF">B1A_09112</name>
</gene>
<reference evidence="5" key="1">
    <citation type="submission" date="2013-08" db="EMBL/GenBank/DDBJ databases">
        <authorList>
            <person name="Mendez C."/>
            <person name="Richter M."/>
            <person name="Ferrer M."/>
            <person name="Sanchez J."/>
        </authorList>
    </citation>
    <scope>NUCLEOTIDE SEQUENCE</scope>
</reference>
<proteinExistence type="inferred from homology"/>
<protein>
    <submittedName>
        <fullName evidence="5">Alpha amylase catalytic region</fullName>
    </submittedName>
</protein>
<dbReference type="SUPFAM" id="SSF51011">
    <property type="entry name" value="Glycosyl hydrolase domain"/>
    <property type="match status" value="1"/>
</dbReference>